<dbReference type="InterPro" id="IPR023272">
    <property type="entry name" value="Cyt_c_oxidase_suVIIB_dom_sf"/>
</dbReference>
<dbReference type="GeneTree" id="ENSGT00990000213838"/>
<evidence type="ECO:0000256" key="10">
    <source>
        <dbReference type="SAM" id="Phobius"/>
    </source>
</evidence>
<comment type="pathway">
    <text evidence="2">Energy metabolism; oxidative phosphorylation.</text>
</comment>
<keyword evidence="7 10" id="KW-1133">Transmembrane helix</keyword>
<dbReference type="Pfam" id="PF05392">
    <property type="entry name" value="COX7B"/>
    <property type="match status" value="1"/>
</dbReference>
<evidence type="ECO:0000256" key="6">
    <source>
        <dbReference type="ARBA" id="ARBA00022946"/>
    </source>
</evidence>
<dbReference type="SUPFAM" id="SSF81423">
    <property type="entry name" value="Mitochondrial cytochrome c oxidase subunit VIIb"/>
    <property type="match status" value="1"/>
</dbReference>
<reference evidence="11" key="4">
    <citation type="submission" date="2025-09" db="UniProtKB">
        <authorList>
            <consortium name="Ensembl"/>
        </authorList>
    </citation>
    <scope>IDENTIFICATION</scope>
</reference>
<organism evidence="11 12">
    <name type="scientific">Sus scrofa</name>
    <name type="common">Pig</name>
    <dbReference type="NCBI Taxonomy" id="9823"/>
    <lineage>
        <taxon>Eukaryota</taxon>
        <taxon>Metazoa</taxon>
        <taxon>Chordata</taxon>
        <taxon>Craniata</taxon>
        <taxon>Vertebrata</taxon>
        <taxon>Euteleostomi</taxon>
        <taxon>Mammalia</taxon>
        <taxon>Eutheria</taxon>
        <taxon>Laurasiatheria</taxon>
        <taxon>Artiodactyla</taxon>
        <taxon>Suina</taxon>
        <taxon>Suidae</taxon>
        <taxon>Sus</taxon>
    </lineage>
</organism>
<reference evidence="12" key="1">
    <citation type="submission" date="2009-11" db="EMBL/GenBank/DDBJ databases">
        <authorList>
            <consortium name="Porcine genome sequencing project"/>
        </authorList>
    </citation>
    <scope>NUCLEOTIDE SEQUENCE [LARGE SCALE GENOMIC DNA]</scope>
    <source>
        <strain evidence="12">Duroc</strain>
    </source>
</reference>
<dbReference type="Bgee" id="ENSSSCG00000042028">
    <property type="expression patterns" value="Expressed in oocyte and 1 other cell type or tissue"/>
</dbReference>
<evidence type="ECO:0000313" key="11">
    <source>
        <dbReference type="Ensembl" id="ENSSSCP00000074066.1"/>
    </source>
</evidence>
<evidence type="ECO:0000256" key="2">
    <source>
        <dbReference type="ARBA" id="ARBA00004673"/>
    </source>
</evidence>
<dbReference type="AlphaFoldDB" id="A0A5G2RCF3"/>
<dbReference type="GO" id="GO:0006123">
    <property type="term" value="P:mitochondrial electron transport, cytochrome c to oxygen"/>
    <property type="evidence" value="ECO:0007669"/>
    <property type="project" value="InterPro"/>
</dbReference>
<name>A0A5G2RCF3_PIG</name>
<keyword evidence="6" id="KW-0809">Transit peptide</keyword>
<reference evidence="11" key="3">
    <citation type="submission" date="2025-08" db="UniProtKB">
        <authorList>
            <consortium name="Ensembl"/>
        </authorList>
    </citation>
    <scope>IDENTIFICATION</scope>
</reference>
<keyword evidence="9 10" id="KW-0472">Membrane</keyword>
<dbReference type="PANTHER" id="PTHR16716:SF1">
    <property type="entry name" value="CYTOCHROME C OXIDASE SUBUNIT 7B2, MITOCHONDRIAL"/>
    <property type="match status" value="1"/>
</dbReference>
<comment type="subcellular location">
    <subcellularLocation>
        <location evidence="1">Mitochondrion inner membrane</location>
        <topology evidence="1">Single-pass membrane protein</topology>
    </subcellularLocation>
</comment>
<dbReference type="UniPathway" id="UPA00705"/>
<accession>A0A5G2RCF3</accession>
<dbReference type="Ensembl" id="ENSSSCT00000072649.1">
    <property type="protein sequence ID" value="ENSSSCP00000074066.1"/>
    <property type="gene ID" value="ENSSSCG00000042028.1"/>
</dbReference>
<sequence length="66" mass="7921">MFLKTQEARNKTLKLFHIWQVMARESHIKYLQYFLDKYGNAVLASRTIFCVVMWVLAIRIEENGAW</sequence>
<evidence type="ECO:0000256" key="1">
    <source>
        <dbReference type="ARBA" id="ARBA00004434"/>
    </source>
</evidence>
<dbReference type="GO" id="GO:0005743">
    <property type="term" value="C:mitochondrial inner membrane"/>
    <property type="evidence" value="ECO:0007669"/>
    <property type="project" value="UniProtKB-SubCell"/>
</dbReference>
<evidence type="ECO:0000313" key="12">
    <source>
        <dbReference type="Proteomes" id="UP000008227"/>
    </source>
</evidence>
<evidence type="ECO:0000256" key="3">
    <source>
        <dbReference type="ARBA" id="ARBA00007351"/>
    </source>
</evidence>
<keyword evidence="4 10" id="KW-0812">Transmembrane</keyword>
<dbReference type="PANTHER" id="PTHR16716">
    <property type="entry name" value="CYTOCHROME C OXIDASE SUBUNIT 7B, MITOCHONDRIAL"/>
    <property type="match status" value="1"/>
</dbReference>
<dbReference type="Proteomes" id="UP000008227">
    <property type="component" value="Chromosome 9"/>
</dbReference>
<protein>
    <submittedName>
        <fullName evidence="11">Uncharacterized protein</fullName>
    </submittedName>
</protein>
<proteinExistence type="inferred from homology"/>
<keyword evidence="5" id="KW-0999">Mitochondrion inner membrane</keyword>
<keyword evidence="8" id="KW-0496">Mitochondrion</keyword>
<dbReference type="InParanoid" id="A0A5G2RCF3"/>
<dbReference type="Gene3D" id="4.10.51.10">
    <property type="entry name" value="Cytochrome C Oxidase, chain K"/>
    <property type="match status" value="1"/>
</dbReference>
<keyword evidence="12" id="KW-1185">Reference proteome</keyword>
<evidence type="ECO:0000256" key="7">
    <source>
        <dbReference type="ARBA" id="ARBA00022989"/>
    </source>
</evidence>
<evidence type="ECO:0000256" key="9">
    <source>
        <dbReference type="ARBA" id="ARBA00023136"/>
    </source>
</evidence>
<dbReference type="InterPro" id="IPR008433">
    <property type="entry name" value="Cyt_c_oxidase_suVIIB"/>
</dbReference>
<evidence type="ECO:0000256" key="5">
    <source>
        <dbReference type="ARBA" id="ARBA00022792"/>
    </source>
</evidence>
<comment type="similarity">
    <text evidence="3">Belongs to the cytochrome c oxidase VIIb family.</text>
</comment>
<feature type="transmembrane region" description="Helical" evidence="10">
    <location>
        <begin position="38"/>
        <end position="60"/>
    </location>
</feature>
<evidence type="ECO:0000256" key="4">
    <source>
        <dbReference type="ARBA" id="ARBA00022692"/>
    </source>
</evidence>
<reference evidence="11" key="2">
    <citation type="journal article" date="2020" name="Gigascience">
        <title>An improved pig reference genome sequence to enable pig genetics and genomics research.</title>
        <authorList>
            <person name="Warr A."/>
            <person name="Affara N."/>
            <person name="Aken B."/>
            <person name="Beiki H."/>
            <person name="Bickhart D.M."/>
            <person name="Billis K."/>
            <person name="Chow W."/>
            <person name="Eory L."/>
            <person name="Finlayson H.A."/>
            <person name="Flicek P."/>
            <person name="Giron C.G."/>
            <person name="Griffin D.K."/>
            <person name="Hall R."/>
            <person name="Hannum G."/>
            <person name="Hourlier T."/>
            <person name="Howe K."/>
            <person name="Hume D.A."/>
            <person name="Izuogu O."/>
            <person name="Kim K."/>
            <person name="Koren S."/>
            <person name="Liu H."/>
            <person name="Manchanda N."/>
            <person name="Martin F.J."/>
            <person name="Nonneman D.J."/>
            <person name="O'Connor R.E."/>
            <person name="Phillippy A.M."/>
            <person name="Rohrer G.A."/>
            <person name="Rosen B.D."/>
            <person name="Rund L.A."/>
            <person name="Sargent C.A."/>
            <person name="Schook L.B."/>
            <person name="Schroeder S.G."/>
            <person name="Schwartz A.S."/>
            <person name="Skinner B.M."/>
            <person name="Talbot R."/>
            <person name="Tseng E."/>
            <person name="Tuggle C.K."/>
            <person name="Watson M."/>
            <person name="Smith T.P.L."/>
            <person name="Archibald A.L."/>
        </authorList>
    </citation>
    <scope>NUCLEOTIDE SEQUENCE [LARGE SCALE GENOMIC DNA]</scope>
    <source>
        <strain evidence="11">Duroc</strain>
    </source>
</reference>
<evidence type="ECO:0000256" key="8">
    <source>
        <dbReference type="ARBA" id="ARBA00023128"/>
    </source>
</evidence>